<keyword evidence="2" id="KW-1185">Reference proteome</keyword>
<comment type="caution">
    <text evidence="1">The sequence shown here is derived from an EMBL/GenBank/DDBJ whole genome shotgun (WGS) entry which is preliminary data.</text>
</comment>
<name>A0A9P3HFF0_9FUNG</name>
<reference evidence="1" key="2">
    <citation type="journal article" date="2022" name="Microbiol. Resour. Announc.">
        <title>Whole-Genome Sequence of Entomortierella parvispora E1425, a Mucoromycotan Fungus Associated with Burkholderiaceae-Related Endosymbiotic Bacteria.</title>
        <authorList>
            <person name="Herlambang A."/>
            <person name="Guo Y."/>
            <person name="Takashima Y."/>
            <person name="Narisawa K."/>
            <person name="Ohta H."/>
            <person name="Nishizawa T."/>
        </authorList>
    </citation>
    <scope>NUCLEOTIDE SEQUENCE</scope>
    <source>
        <strain evidence="1">E1425</strain>
    </source>
</reference>
<dbReference type="EMBL" id="BQFW01000011">
    <property type="protein sequence ID" value="GJJ75689.1"/>
    <property type="molecule type" value="Genomic_DNA"/>
</dbReference>
<dbReference type="Proteomes" id="UP000827284">
    <property type="component" value="Unassembled WGS sequence"/>
</dbReference>
<dbReference type="OrthoDB" id="10006218at2759"/>
<evidence type="ECO:0008006" key="3">
    <source>
        <dbReference type="Google" id="ProtNLM"/>
    </source>
</evidence>
<protein>
    <recommendedName>
        <fullName evidence="3">Methyltransferase FkbM domain-containing protein</fullName>
    </recommendedName>
</protein>
<organism evidence="1 2">
    <name type="scientific">Entomortierella parvispora</name>
    <dbReference type="NCBI Taxonomy" id="205924"/>
    <lineage>
        <taxon>Eukaryota</taxon>
        <taxon>Fungi</taxon>
        <taxon>Fungi incertae sedis</taxon>
        <taxon>Mucoromycota</taxon>
        <taxon>Mortierellomycotina</taxon>
        <taxon>Mortierellomycetes</taxon>
        <taxon>Mortierellales</taxon>
        <taxon>Mortierellaceae</taxon>
        <taxon>Entomortierella</taxon>
    </lineage>
</organism>
<reference evidence="1" key="1">
    <citation type="submission" date="2021-11" db="EMBL/GenBank/DDBJ databases">
        <authorList>
            <person name="Herlambang A."/>
            <person name="Guo Y."/>
            <person name="Takashima Y."/>
            <person name="Nishizawa T."/>
        </authorList>
    </citation>
    <scope>NUCLEOTIDE SEQUENCE</scope>
    <source>
        <strain evidence="1">E1425</strain>
    </source>
</reference>
<dbReference type="AlphaFoldDB" id="A0A9P3HFF0"/>
<proteinExistence type="predicted"/>
<gene>
    <name evidence="1" type="ORF">EMPS_08047</name>
</gene>
<sequence length="126" mass="14088">MKVHISLSTVADVEDGIRTFYLDTANNGHDYWGSSIYAGHQDAKASGSKGTRLISINLARWLFVNFSSRDFVVVKLDIEDAEYEIVPHLAQMKAGIVTDYLLVEWHHFDLGMAPAEVAIRGECQTM</sequence>
<evidence type="ECO:0000313" key="2">
    <source>
        <dbReference type="Proteomes" id="UP000827284"/>
    </source>
</evidence>
<evidence type="ECO:0000313" key="1">
    <source>
        <dbReference type="EMBL" id="GJJ75689.1"/>
    </source>
</evidence>
<accession>A0A9P3HFF0</accession>